<dbReference type="Gene3D" id="3.30.70.250">
    <property type="entry name" value="Malonyl-CoA ACP transacylase, ACP-binding"/>
    <property type="match status" value="1"/>
</dbReference>
<comment type="catalytic activity">
    <reaction evidence="13">
        <text>docosanoyl-[(phenol)carboxyphthiodiolenone synthase] + 2 (S)-methylmalonyl-CoA + 3 malonyl-CoA + 5 NADPH + 10 H(+) = C34-carboxyphthiodiolenone-[(phenol)carboxyphthiodiolenone synthase] + 5 CO2 + 5 NADP(+) + 5 CoA + 2 H2O</text>
        <dbReference type="Rhea" id="RHEA:57752"/>
        <dbReference type="Rhea" id="RHEA-COMP:14987"/>
        <dbReference type="Rhea" id="RHEA-COMP:14988"/>
        <dbReference type="ChEBI" id="CHEBI:15377"/>
        <dbReference type="ChEBI" id="CHEBI:15378"/>
        <dbReference type="ChEBI" id="CHEBI:16526"/>
        <dbReference type="ChEBI" id="CHEBI:57287"/>
        <dbReference type="ChEBI" id="CHEBI:57327"/>
        <dbReference type="ChEBI" id="CHEBI:57384"/>
        <dbReference type="ChEBI" id="CHEBI:57783"/>
        <dbReference type="ChEBI" id="CHEBI:58349"/>
        <dbReference type="ChEBI" id="CHEBI:142237"/>
        <dbReference type="ChEBI" id="CHEBI:142238"/>
        <dbReference type="EC" id="2.3.1.292"/>
    </reaction>
</comment>
<dbReference type="Pfam" id="PF00109">
    <property type="entry name" value="ketoacyl-synt"/>
    <property type="match status" value="1"/>
</dbReference>
<evidence type="ECO:0000259" key="21">
    <source>
        <dbReference type="PROSITE" id="PS50075"/>
    </source>
</evidence>
<keyword evidence="10" id="KW-0511">Multifunctional enzyme</keyword>
<dbReference type="SMART" id="SM00823">
    <property type="entry name" value="PKS_PP"/>
    <property type="match status" value="1"/>
</dbReference>
<evidence type="ECO:0000256" key="18">
    <source>
        <dbReference type="ARBA" id="ARBA00075053"/>
    </source>
</evidence>
<keyword evidence="4" id="KW-0597">Phosphoprotein</keyword>
<evidence type="ECO:0000256" key="19">
    <source>
        <dbReference type="ARBA" id="ARBA00078169"/>
    </source>
</evidence>
<dbReference type="FunFam" id="3.40.47.10:FF:000042">
    <property type="entry name" value="Polyketide synthase Pks13"/>
    <property type="match status" value="1"/>
</dbReference>
<comment type="cofactor">
    <cofactor evidence="1">
        <name>NADP(+)</name>
        <dbReference type="ChEBI" id="CHEBI:58349"/>
    </cofactor>
</comment>
<evidence type="ECO:0000256" key="9">
    <source>
        <dbReference type="ARBA" id="ARBA00023098"/>
    </source>
</evidence>
<keyword evidence="3" id="KW-0596">Phosphopantetheine</keyword>
<evidence type="ECO:0000256" key="10">
    <source>
        <dbReference type="ARBA" id="ARBA00023268"/>
    </source>
</evidence>
<evidence type="ECO:0000256" key="4">
    <source>
        <dbReference type="ARBA" id="ARBA00022553"/>
    </source>
</evidence>
<dbReference type="GO" id="GO:0034081">
    <property type="term" value="C:polyketide synthase complex"/>
    <property type="evidence" value="ECO:0007669"/>
    <property type="project" value="UniProtKB-ARBA"/>
</dbReference>
<evidence type="ECO:0000256" key="8">
    <source>
        <dbReference type="ARBA" id="ARBA00023002"/>
    </source>
</evidence>
<evidence type="ECO:0000256" key="20">
    <source>
        <dbReference type="ARBA" id="ARBA00084020"/>
    </source>
</evidence>
<dbReference type="Gene3D" id="3.40.47.10">
    <property type="match status" value="1"/>
</dbReference>
<dbReference type="AlphaFoldDB" id="R8CX50"/>
<gene>
    <name evidence="23" type="ORF">IGA_03662</name>
</gene>
<dbReference type="Pfam" id="PF00698">
    <property type="entry name" value="Acyl_transf_1"/>
    <property type="match status" value="1"/>
</dbReference>
<evidence type="ECO:0000256" key="1">
    <source>
        <dbReference type="ARBA" id="ARBA00001937"/>
    </source>
</evidence>
<dbReference type="InterPro" id="IPR014043">
    <property type="entry name" value="Acyl_transferase_dom"/>
</dbReference>
<dbReference type="FunFam" id="1.10.1200.10:FF:000005">
    <property type="entry name" value="Nonribosomal peptide synthetase 1"/>
    <property type="match status" value="1"/>
</dbReference>
<evidence type="ECO:0000256" key="12">
    <source>
        <dbReference type="ARBA" id="ARBA00051971"/>
    </source>
</evidence>
<evidence type="ECO:0000256" key="14">
    <source>
        <dbReference type="ARBA" id="ARBA00052745"/>
    </source>
</evidence>
<evidence type="ECO:0000256" key="3">
    <source>
        <dbReference type="ARBA" id="ARBA00022450"/>
    </source>
</evidence>
<dbReference type="PROSITE" id="PS50075">
    <property type="entry name" value="CARRIER"/>
    <property type="match status" value="1"/>
</dbReference>
<dbReference type="Pfam" id="PF02801">
    <property type="entry name" value="Ketoacyl-synt_C"/>
    <property type="match status" value="1"/>
</dbReference>
<comment type="catalytic activity">
    <reaction evidence="12">
        <text>19-(4-hydroxyphenyl)nonadecanoyl-[(phenol)carboxyphthiodiolenone synthase] + 2 (S)-methylmalonyl-CoA + 3 malonyl-CoA + 5 NADPH + 10 H(+) = C37-(phenol)carboxyphthiodiolenone-[(phenol)carboxyphthiodiolenone synthase] + 5 CO2 + 5 NADP(+) + 5 CoA + 2 H2O</text>
        <dbReference type="Rhea" id="RHEA:57760"/>
        <dbReference type="Rhea" id="RHEA-COMP:14273"/>
        <dbReference type="Rhea" id="RHEA-COMP:14990"/>
        <dbReference type="ChEBI" id="CHEBI:15377"/>
        <dbReference type="ChEBI" id="CHEBI:15378"/>
        <dbReference type="ChEBI" id="CHEBI:16526"/>
        <dbReference type="ChEBI" id="CHEBI:57287"/>
        <dbReference type="ChEBI" id="CHEBI:57327"/>
        <dbReference type="ChEBI" id="CHEBI:57384"/>
        <dbReference type="ChEBI" id="CHEBI:57783"/>
        <dbReference type="ChEBI" id="CHEBI:58349"/>
        <dbReference type="ChEBI" id="CHEBI:133301"/>
        <dbReference type="ChEBI" id="CHEBI:142260"/>
        <dbReference type="EC" id="2.3.1.292"/>
    </reaction>
</comment>
<dbReference type="InterPro" id="IPR032821">
    <property type="entry name" value="PKS_assoc"/>
</dbReference>
<dbReference type="PANTHER" id="PTHR43775:SF51">
    <property type="entry name" value="INACTIVE PHENOLPHTHIOCEROL SYNTHESIS POLYKETIDE SYNTHASE TYPE I PKS1-RELATED"/>
    <property type="match status" value="1"/>
</dbReference>
<evidence type="ECO:0000256" key="11">
    <source>
        <dbReference type="ARBA" id="ARBA00050973"/>
    </source>
</evidence>
<keyword evidence="9" id="KW-0443">Lipid metabolism</keyword>
<dbReference type="SUPFAM" id="SSF47336">
    <property type="entry name" value="ACP-like"/>
    <property type="match status" value="1"/>
</dbReference>
<keyword evidence="6" id="KW-0276">Fatty acid metabolism</keyword>
<dbReference type="EMBL" id="AHDZ01000031">
    <property type="protein sequence ID" value="EOO16132.1"/>
    <property type="molecule type" value="Genomic_DNA"/>
</dbReference>
<comment type="catalytic activity">
    <reaction evidence="14">
        <text>icosanoyl-[(phenol)carboxyphthiodiolenone synthase] + 2 (S)-methylmalonyl-CoA + 3 malonyl-CoA + 5 NADPH + 10 H(+) = C32-carboxyphthiodiolenone-[(phenol)carboxyphthiodiolenone synthase] + 5 CO2 + 5 NADP(+) + 5 CoA + 2 H2O</text>
        <dbReference type="Rhea" id="RHEA:57748"/>
        <dbReference type="Rhea" id="RHEA-COMP:14985"/>
        <dbReference type="Rhea" id="RHEA-COMP:14986"/>
        <dbReference type="ChEBI" id="CHEBI:15377"/>
        <dbReference type="ChEBI" id="CHEBI:15378"/>
        <dbReference type="ChEBI" id="CHEBI:16526"/>
        <dbReference type="ChEBI" id="CHEBI:57287"/>
        <dbReference type="ChEBI" id="CHEBI:57327"/>
        <dbReference type="ChEBI" id="CHEBI:57384"/>
        <dbReference type="ChEBI" id="CHEBI:57783"/>
        <dbReference type="ChEBI" id="CHEBI:58349"/>
        <dbReference type="ChEBI" id="CHEBI:87848"/>
        <dbReference type="ChEBI" id="CHEBI:142236"/>
        <dbReference type="EC" id="2.3.1.292"/>
    </reaction>
</comment>
<dbReference type="GO" id="GO:0031177">
    <property type="term" value="F:phosphopantetheine binding"/>
    <property type="evidence" value="ECO:0007669"/>
    <property type="project" value="InterPro"/>
</dbReference>
<dbReference type="Gene3D" id="3.30.70.3290">
    <property type="match status" value="1"/>
</dbReference>
<dbReference type="InterPro" id="IPR014030">
    <property type="entry name" value="Ketoacyl_synth_N"/>
</dbReference>
<dbReference type="GO" id="GO:0006633">
    <property type="term" value="P:fatty acid biosynthetic process"/>
    <property type="evidence" value="ECO:0007669"/>
    <property type="project" value="InterPro"/>
</dbReference>
<feature type="domain" description="Carrier" evidence="21">
    <location>
        <begin position="916"/>
        <end position="991"/>
    </location>
</feature>
<dbReference type="InterPro" id="IPR014031">
    <property type="entry name" value="Ketoacyl_synth_C"/>
</dbReference>
<dbReference type="RefSeq" id="WP_016096253.1">
    <property type="nucleotide sequence ID" value="NZ_KB976146.1"/>
</dbReference>
<dbReference type="InterPro" id="IPR009081">
    <property type="entry name" value="PP-bd_ACP"/>
</dbReference>
<dbReference type="InterPro" id="IPR016035">
    <property type="entry name" value="Acyl_Trfase/lysoPLipase"/>
</dbReference>
<dbReference type="InterPro" id="IPR020806">
    <property type="entry name" value="PKS_PP-bd"/>
</dbReference>
<comment type="function">
    <text evidence="15">Part of the PpsABCDE complex involved in the biosynthesis of the lipid core common to phthiocerols and phenolphthiocerols by successive additions of malonyl-CoA or methylmalonyl-CoA extender units. PpsA can accept as substrate the activated forms of either icosanoyl (C20), docosanoyl (C22) or lignoceroyl (C24) groups from FadD26, or a (4-hydroxyphenyl)-C17 or (4-hydroxyphenyl)-C19 fatty acyl from FadD29. PpsA initiates the biosynthesis and extends its substrate using a malonyl-CoA extender unit. The PpsB and PpsC proteins add the second and third malonyl-CoA extender units. PpsD adds an (R)-methylmalonyl unit and PpsE adds a second (R)-methylmalonyl unit. The incorporation of the methylmalonyl units results in formation of two branched methyl groups in the elongated product.</text>
</comment>
<dbReference type="SUPFAM" id="SSF53901">
    <property type="entry name" value="Thiolase-like"/>
    <property type="match status" value="1"/>
</dbReference>
<dbReference type="SMART" id="SM00825">
    <property type="entry name" value="PKS_KS"/>
    <property type="match status" value="1"/>
</dbReference>
<dbReference type="PROSITE" id="PS00012">
    <property type="entry name" value="PHOSPHOPANTETHEINE"/>
    <property type="match status" value="1"/>
</dbReference>
<evidence type="ECO:0000313" key="23">
    <source>
        <dbReference type="EMBL" id="EOO16132.1"/>
    </source>
</evidence>
<dbReference type="InterPro" id="IPR050091">
    <property type="entry name" value="PKS_NRPS_Biosynth_Enz"/>
</dbReference>
<dbReference type="SMART" id="SM00827">
    <property type="entry name" value="PKS_AT"/>
    <property type="match status" value="1"/>
</dbReference>
<dbReference type="GO" id="GO:0016491">
    <property type="term" value="F:oxidoreductase activity"/>
    <property type="evidence" value="ECO:0007669"/>
    <property type="project" value="UniProtKB-KW"/>
</dbReference>
<dbReference type="SUPFAM" id="SSF52151">
    <property type="entry name" value="FabD/lysophospholipase-like"/>
    <property type="match status" value="1"/>
</dbReference>
<evidence type="ECO:0000313" key="24">
    <source>
        <dbReference type="Proteomes" id="UP000014003"/>
    </source>
</evidence>
<sequence length="1018" mass="113564">MNQEMYDNSIAIIGMSGYFPKAKNTQEFWEKLINEEDCITRFTDEELQAEGEDPSLLQKTNYVRAKGTIDYPESFDAGFFGISPAEAMTIDPQQRIFLELCWSSIEDAGINLDKEDREIGVFGAGGMSTYLLHNLSKNPHLFQENDRYQLMLGNDKDYLSTRVSYKLNLSGPSMTIQTACSSSLVAVHTACQSLLNGECDMALAGGVSVSFPHKRGYLYHKGMILSPDGHCKPFDADAEGTVEGTGAGVVLLKRLEDAVNDNDRIYAVIRGSAINNDGAEKVGYTAPSVNQQAAVIREAMDIAGVDSSEISYVETHGTGTPLGDPIEIAALIKAFRQQTDKIGYCAIGSLKSNIGHLNSAAGIASLIKVALSLKNECIPASLHFTAPNPKIPFEKSPFLVNNQTRKWERGNKSRFAGISSFGIGGTNAHLILEEAPIPFKTIQSNRPWHALTISAKTEEAAIRNSMNLKDFLEKKKDIDISDVAFTLQTGRKEHEFRQSFICRTLEDATKVISEHSNQVSLASSNSKVVWMFSGQGSQHVGMAREIYASEPIFKREFDACCEILRPHLLGQDLRDLIFAETNERERLESKLKNTAFAQPALFTLEYSLAKLLMSWGMKPEAMLGHSVGEYVAATLAEVMSLQDALAVIAFRGRLMQSLPEGSMLSVVLNENELQKRLERYSELSIAAINTINNCVVSGPTDAIEVFRESLEKEGISSKLLHTSHAFHSAMMNPILGQFTEFLRGIKFAEPSRPFMSNVTGKWITKEQACSPNYWAKHLRETVRFTSMIQFLEKEGFSQFVEVGPGQSLSSLTRQIIKSASTVPLLPSVRENIEDDAHLMRAIGKLWCSGIHVDWPALYEDEIREKVELPLYSFDRQLYSFDTSQLVNLKREDAQKTETLKSTIYQERQNIKTEYVPPENELELVLAEFWQDLFHVNPIGRNDDFFELGGNSLMAIQLLGRVKSIFQVEVSVNELFKNPTVEGLAYQVLEGIEVLTEEQAEEIERILSSRLLEVNSNEN</sequence>
<evidence type="ECO:0000256" key="16">
    <source>
        <dbReference type="ARBA" id="ARBA00066974"/>
    </source>
</evidence>
<evidence type="ECO:0000256" key="2">
    <source>
        <dbReference type="ARBA" id="ARBA00001957"/>
    </source>
</evidence>
<keyword evidence="7" id="KW-0521">NADP</keyword>
<organism evidence="23 24">
    <name type="scientific">Bacillus cereus HuA3-9</name>
    <dbReference type="NCBI Taxonomy" id="1053205"/>
    <lineage>
        <taxon>Bacteria</taxon>
        <taxon>Bacillati</taxon>
        <taxon>Bacillota</taxon>
        <taxon>Bacilli</taxon>
        <taxon>Bacillales</taxon>
        <taxon>Bacillaceae</taxon>
        <taxon>Bacillus</taxon>
        <taxon>Bacillus cereus group</taxon>
    </lineage>
</organism>
<dbReference type="Proteomes" id="UP000014003">
    <property type="component" value="Unassembled WGS sequence"/>
</dbReference>
<dbReference type="Gene3D" id="1.10.1200.10">
    <property type="entry name" value="ACP-like"/>
    <property type="match status" value="1"/>
</dbReference>
<comment type="caution">
    <text evidence="23">The sequence shown here is derived from an EMBL/GenBank/DDBJ whole genome shotgun (WGS) entry which is preliminary data.</text>
</comment>
<dbReference type="PROSITE" id="PS52004">
    <property type="entry name" value="KS3_2"/>
    <property type="match status" value="1"/>
</dbReference>
<dbReference type="EC" id="2.3.1.292" evidence="16"/>
<feature type="domain" description="Ketosynthase family 3 (KS3)" evidence="22">
    <location>
        <begin position="7"/>
        <end position="434"/>
    </location>
</feature>
<reference evidence="23 24" key="1">
    <citation type="submission" date="2012-12" db="EMBL/GenBank/DDBJ databases">
        <title>The Genome Sequence of Bacillus cereus HuA3-9.</title>
        <authorList>
            <consortium name="The Broad Institute Genome Sequencing Platform"/>
            <consortium name="The Broad Institute Genome Sequencing Center for Infectious Disease"/>
            <person name="Feldgarden M."/>
            <person name="Van der Auwera G.A."/>
            <person name="Mahillon J."/>
            <person name="Duprez V."/>
            <person name="Timmery S."/>
            <person name="Mattelet C."/>
            <person name="Dierick K."/>
            <person name="Sun M."/>
            <person name="Yu Z."/>
            <person name="Zhu L."/>
            <person name="Hu X."/>
            <person name="Shank E.B."/>
            <person name="Swiecicka I."/>
            <person name="Hansen B.M."/>
            <person name="Andrup L."/>
            <person name="Walker B."/>
            <person name="Young S.K."/>
            <person name="Zeng Q."/>
            <person name="Gargeya S."/>
            <person name="Fitzgerald M."/>
            <person name="Haas B."/>
            <person name="Abouelleil A."/>
            <person name="Alvarado L."/>
            <person name="Arachchi H.M."/>
            <person name="Berlin A.M."/>
            <person name="Chapman S.B."/>
            <person name="Dewar J."/>
            <person name="Goldberg J."/>
            <person name="Griggs A."/>
            <person name="Gujja S."/>
            <person name="Hansen M."/>
            <person name="Howarth C."/>
            <person name="Imamovic A."/>
            <person name="Larimer J."/>
            <person name="McCowan C."/>
            <person name="Murphy C."/>
            <person name="Neiman D."/>
            <person name="Pearson M."/>
            <person name="Priest M."/>
            <person name="Roberts A."/>
            <person name="Saif S."/>
            <person name="Shea T."/>
            <person name="Sisk P."/>
            <person name="Sykes S."/>
            <person name="Wortman J."/>
            <person name="Nusbaum C."/>
            <person name="Birren B."/>
        </authorList>
    </citation>
    <scope>NUCLEOTIDE SEQUENCE [LARGE SCALE GENOMIC DNA]</scope>
    <source>
        <strain evidence="23 24">HuA3-9</strain>
    </source>
</reference>
<comment type="catalytic activity">
    <reaction evidence="11">
        <text>17-(4-hydroxyphenyl)heptadecanoyl-[(phenol)carboxyphthiodiolenone synthase] + 2 (S)-methylmalonyl-CoA + 3 malonyl-CoA + 5 NADPH + 10 H(+) = C35-(phenol)carboxyphthiodiolenone-[(phenol)carboxyphthiodiolenone synthase] + 5 CO2 + 5 NADP(+) + 5 CoA + 2 H2O</text>
        <dbReference type="Rhea" id="RHEA:57756"/>
        <dbReference type="Rhea" id="RHEA-COMP:14272"/>
        <dbReference type="Rhea" id="RHEA-COMP:14989"/>
        <dbReference type="ChEBI" id="CHEBI:15377"/>
        <dbReference type="ChEBI" id="CHEBI:15378"/>
        <dbReference type="ChEBI" id="CHEBI:16526"/>
        <dbReference type="ChEBI" id="CHEBI:57287"/>
        <dbReference type="ChEBI" id="CHEBI:57327"/>
        <dbReference type="ChEBI" id="CHEBI:57384"/>
        <dbReference type="ChEBI" id="CHEBI:57783"/>
        <dbReference type="ChEBI" id="CHEBI:58349"/>
        <dbReference type="ChEBI" id="CHEBI:133300"/>
        <dbReference type="ChEBI" id="CHEBI:142259"/>
        <dbReference type="EC" id="2.3.1.292"/>
    </reaction>
</comment>
<dbReference type="Pfam" id="PF16197">
    <property type="entry name" value="KAsynt_C_assoc"/>
    <property type="match status" value="1"/>
</dbReference>
<keyword evidence="8" id="KW-0560">Oxidoreductase</keyword>
<evidence type="ECO:0000256" key="13">
    <source>
        <dbReference type="ARBA" id="ARBA00052119"/>
    </source>
</evidence>
<dbReference type="PROSITE" id="PS00606">
    <property type="entry name" value="KS3_1"/>
    <property type="match status" value="1"/>
</dbReference>
<proteinExistence type="predicted"/>
<dbReference type="GO" id="GO:0004312">
    <property type="term" value="F:fatty acid synthase activity"/>
    <property type="evidence" value="ECO:0007669"/>
    <property type="project" value="TreeGrafter"/>
</dbReference>
<name>R8CX50_BACCE</name>
<dbReference type="InterPro" id="IPR016039">
    <property type="entry name" value="Thiolase-like"/>
</dbReference>
<evidence type="ECO:0000256" key="17">
    <source>
        <dbReference type="ARBA" id="ARBA00073623"/>
    </source>
</evidence>
<evidence type="ECO:0000256" key="15">
    <source>
        <dbReference type="ARBA" id="ARBA00058455"/>
    </source>
</evidence>
<dbReference type="SUPFAM" id="SSF55048">
    <property type="entry name" value="Probable ACP-binding domain of malonyl-CoA ACP transacylase"/>
    <property type="match status" value="1"/>
</dbReference>
<keyword evidence="5" id="KW-0808">Transferase</keyword>
<dbReference type="Gene3D" id="3.40.366.10">
    <property type="entry name" value="Malonyl-Coenzyme A Acyl Carrier Protein, domain 2"/>
    <property type="match status" value="1"/>
</dbReference>
<evidence type="ECO:0000259" key="22">
    <source>
        <dbReference type="PROSITE" id="PS52004"/>
    </source>
</evidence>
<dbReference type="InterPro" id="IPR020841">
    <property type="entry name" value="PKS_Beta-ketoAc_synthase_dom"/>
</dbReference>
<evidence type="ECO:0000256" key="6">
    <source>
        <dbReference type="ARBA" id="ARBA00022832"/>
    </source>
</evidence>
<dbReference type="InterPro" id="IPR018201">
    <property type="entry name" value="Ketoacyl_synth_AS"/>
</dbReference>
<dbReference type="PATRIC" id="fig|1053205.3.peg.3694"/>
<dbReference type="InterPro" id="IPR006162">
    <property type="entry name" value="Ppantetheine_attach_site"/>
</dbReference>
<dbReference type="PANTHER" id="PTHR43775">
    <property type="entry name" value="FATTY ACID SYNTHASE"/>
    <property type="match status" value="1"/>
</dbReference>
<dbReference type="HOGENOM" id="CLU_000022_16_6_9"/>
<dbReference type="InterPro" id="IPR001227">
    <property type="entry name" value="Ac_transferase_dom_sf"/>
</dbReference>
<protein>
    <recommendedName>
        <fullName evidence="17">Phenolphthiocerol/phthiocerol polyketide synthase subunit E</fullName>
        <ecNumber evidence="16">2.3.1.292</ecNumber>
    </recommendedName>
    <alternativeName>
        <fullName evidence="19">(Phenol)carboxyphthiodiolenone synthase subunit E</fullName>
    </alternativeName>
    <alternativeName>
        <fullName evidence="20">Beta-ketoacyl-acyl-carrier-protein synthase I</fullName>
    </alternativeName>
    <alternativeName>
        <fullName evidence="18">Phthiocerol synthesis polyketide synthase type I PpsE</fullName>
    </alternativeName>
</protein>
<evidence type="ECO:0000256" key="5">
    <source>
        <dbReference type="ARBA" id="ARBA00022679"/>
    </source>
</evidence>
<dbReference type="CDD" id="cd00833">
    <property type="entry name" value="PKS"/>
    <property type="match status" value="1"/>
</dbReference>
<dbReference type="InterPro" id="IPR036736">
    <property type="entry name" value="ACP-like_sf"/>
</dbReference>
<evidence type="ECO:0000256" key="7">
    <source>
        <dbReference type="ARBA" id="ARBA00022857"/>
    </source>
</evidence>
<dbReference type="GO" id="GO:0004315">
    <property type="term" value="F:3-oxoacyl-[acyl-carrier-protein] synthase activity"/>
    <property type="evidence" value="ECO:0007669"/>
    <property type="project" value="InterPro"/>
</dbReference>
<dbReference type="Pfam" id="PF00550">
    <property type="entry name" value="PP-binding"/>
    <property type="match status" value="1"/>
</dbReference>
<comment type="cofactor">
    <cofactor evidence="2">
        <name>pantetheine 4'-phosphate</name>
        <dbReference type="ChEBI" id="CHEBI:47942"/>
    </cofactor>
</comment>
<dbReference type="InterPro" id="IPR016036">
    <property type="entry name" value="Malonyl_transacylase_ACP-bd"/>
</dbReference>
<accession>R8CX50</accession>